<sequence>MTNIVYPINIKKRKNYNHGIIYENSKEAAASGDENIAWLKKEKFGTIKTSNQCFTDSLKSQNPFDFPRQQSEDQRSEPEVMQYSASQRLHGSEPPALSQQIENNGEPQMPPGDGTTAVNINNMTAVASSIIEKFETVDNPTEKAAKIKDEANKFFKDEKYDVAIELYTAAINLDPLQPTYYGNRSIAYLRKELFGSALTDANEAIKLDPAYVKAYFRRASANMALGKYKLALKDYESVRKFRPNDTDAQKKFEECSKIVKRIAFEKAIACDHDEKKLLDSIKPDDFAVEATYTGPRLDGEVTVEFMKDLIAHFKAEKKLPIRYAYKMILAAYDFFKVQDSLIHITVPDKQKFTICGDIHGQFYDLINLFEINGLPSETNPYLFNGDFVDRGSFSVETIFTLLGWKLLYPNHFYMSRGNHESDSLNKMYGFEGEVKAKYNAKMSEVFTELFNQLPLVHVINKKILCCHGGLSADENVTLEQLRKLHRTRQPPEDGPMCGLLWSDPQDENGISVSKRGAGIQWGPDITKKFLENNDLLYIVRSHEVKPEGYEKHHGGLVYTIFSAPNYCDTIGNKGAFINITGDNLFPPKITSFEAVSHPRVKPMAYGSSLFNFLS</sequence>
<dbReference type="Proteomes" id="UP000887580">
    <property type="component" value="Unplaced"/>
</dbReference>
<protein>
    <submittedName>
        <fullName evidence="2">Protein-serine/threonine phosphatase</fullName>
    </submittedName>
</protein>
<name>A0AC35F9Q9_9BILA</name>
<reference evidence="2" key="1">
    <citation type="submission" date="2022-11" db="UniProtKB">
        <authorList>
            <consortium name="WormBaseParasite"/>
        </authorList>
    </citation>
    <scope>IDENTIFICATION</scope>
</reference>
<organism evidence="1 2">
    <name type="scientific">Panagrolaimus sp. PS1159</name>
    <dbReference type="NCBI Taxonomy" id="55785"/>
    <lineage>
        <taxon>Eukaryota</taxon>
        <taxon>Metazoa</taxon>
        <taxon>Ecdysozoa</taxon>
        <taxon>Nematoda</taxon>
        <taxon>Chromadorea</taxon>
        <taxon>Rhabditida</taxon>
        <taxon>Tylenchina</taxon>
        <taxon>Panagrolaimomorpha</taxon>
        <taxon>Panagrolaimoidea</taxon>
        <taxon>Panagrolaimidae</taxon>
        <taxon>Panagrolaimus</taxon>
    </lineage>
</organism>
<accession>A0AC35F9Q9</accession>
<evidence type="ECO:0000313" key="2">
    <source>
        <dbReference type="WBParaSite" id="PS1159_v2.g15323.t1"/>
    </source>
</evidence>
<dbReference type="WBParaSite" id="PS1159_v2.g15323.t1">
    <property type="protein sequence ID" value="PS1159_v2.g15323.t1"/>
    <property type="gene ID" value="PS1159_v2.g15323"/>
</dbReference>
<proteinExistence type="predicted"/>
<evidence type="ECO:0000313" key="1">
    <source>
        <dbReference type="Proteomes" id="UP000887580"/>
    </source>
</evidence>